<proteinExistence type="predicted"/>
<dbReference type="Gene3D" id="1.25.40.10">
    <property type="entry name" value="Tetratricopeptide repeat domain"/>
    <property type="match status" value="1"/>
</dbReference>
<dbReference type="RefSeq" id="WP_133793455.1">
    <property type="nucleotide sequence ID" value="NZ_SOCA01000001.1"/>
</dbReference>
<dbReference type="OrthoDB" id="187003at2"/>
<name>A0A4R7STD3_9BACT</name>
<keyword evidence="2" id="KW-1185">Reference proteome</keyword>
<dbReference type="Proteomes" id="UP000295662">
    <property type="component" value="Unassembled WGS sequence"/>
</dbReference>
<dbReference type="AlphaFoldDB" id="A0A4R7STD3"/>
<protein>
    <recommendedName>
        <fullName evidence="3">Tetratricopeptide repeat protein</fullName>
    </recommendedName>
</protein>
<reference evidence="1 2" key="1">
    <citation type="submission" date="2019-03" db="EMBL/GenBank/DDBJ databases">
        <title>Genomic Encyclopedia of Archaeal and Bacterial Type Strains, Phase II (KMG-II): from individual species to whole genera.</title>
        <authorList>
            <person name="Goeker M."/>
        </authorList>
    </citation>
    <scope>NUCLEOTIDE SEQUENCE [LARGE SCALE GENOMIC DNA]</scope>
    <source>
        <strain evidence="1 2">ATCC 25309</strain>
    </source>
</reference>
<dbReference type="SUPFAM" id="SSF48452">
    <property type="entry name" value="TPR-like"/>
    <property type="match status" value="1"/>
</dbReference>
<evidence type="ECO:0000313" key="2">
    <source>
        <dbReference type="Proteomes" id="UP000295662"/>
    </source>
</evidence>
<gene>
    <name evidence="1" type="ORF">EI77_00818</name>
</gene>
<organism evidence="1 2">
    <name type="scientific">Prosthecobacter fusiformis</name>
    <dbReference type="NCBI Taxonomy" id="48464"/>
    <lineage>
        <taxon>Bacteria</taxon>
        <taxon>Pseudomonadati</taxon>
        <taxon>Verrucomicrobiota</taxon>
        <taxon>Verrucomicrobiia</taxon>
        <taxon>Verrucomicrobiales</taxon>
        <taxon>Verrucomicrobiaceae</taxon>
        <taxon>Prosthecobacter</taxon>
    </lineage>
</organism>
<dbReference type="InterPro" id="IPR011990">
    <property type="entry name" value="TPR-like_helical_dom_sf"/>
</dbReference>
<comment type="caution">
    <text evidence="1">The sequence shown here is derived from an EMBL/GenBank/DDBJ whole genome shotgun (WGS) entry which is preliminary data.</text>
</comment>
<accession>A0A4R7STD3</accession>
<evidence type="ECO:0000313" key="1">
    <source>
        <dbReference type="EMBL" id="TDU81508.1"/>
    </source>
</evidence>
<dbReference type="EMBL" id="SOCA01000001">
    <property type="protein sequence ID" value="TDU81508.1"/>
    <property type="molecule type" value="Genomic_DNA"/>
</dbReference>
<sequence length="261" mass="29996">MKRKLQALMVFLILGVLKLPVDEAATRHLREARLLSPPLEMSLRDSIGQMGFAASLGGLRSLVASLMYLQTYDAWSNVDWGRVDSYFKITTALQPRYDKYWDEAAWHMAYNAATSYLENQEINPAVRGKLYHDHIQRGVDILKEGLKVLPDSPRLWNTLAEVYERRVRDPQKAGDCYLEVMRLTGNPRFGRLAGYEYAKTYDRSLWQKAYDLLKDSYDKNQRPPSLINTLKQMEKQLNLPAEKRIPEGYIALPNQAGRSGP</sequence>
<evidence type="ECO:0008006" key="3">
    <source>
        <dbReference type="Google" id="ProtNLM"/>
    </source>
</evidence>